<dbReference type="Proteomes" id="UP001301216">
    <property type="component" value="Unassembled WGS sequence"/>
</dbReference>
<evidence type="ECO:0000313" key="1">
    <source>
        <dbReference type="EMBL" id="MCX2696410.1"/>
    </source>
</evidence>
<sequence length="67" mass="7605">MQKGKAHARVILPAYPDDCRLKEAHAPLIVGAEIRSILRRERQALAKQNARTDRCAGFYDELVEGMR</sequence>
<evidence type="ECO:0008006" key="3">
    <source>
        <dbReference type="Google" id="ProtNLM"/>
    </source>
</evidence>
<organism evidence="1 2">
    <name type="scientific">Ochrobactrum chromiisoli</name>
    <dbReference type="NCBI Taxonomy" id="2993941"/>
    <lineage>
        <taxon>Bacteria</taxon>
        <taxon>Pseudomonadati</taxon>
        <taxon>Pseudomonadota</taxon>
        <taxon>Alphaproteobacteria</taxon>
        <taxon>Hyphomicrobiales</taxon>
        <taxon>Brucellaceae</taxon>
        <taxon>Brucella/Ochrobactrum group</taxon>
        <taxon>Ochrobactrum</taxon>
    </lineage>
</organism>
<name>A0ABT3QLE6_9HYPH</name>
<comment type="caution">
    <text evidence="1">The sequence shown here is derived from an EMBL/GenBank/DDBJ whole genome shotgun (WGS) entry which is preliminary data.</text>
</comment>
<accession>A0ABT3QLE6</accession>
<keyword evidence="2" id="KW-1185">Reference proteome</keyword>
<gene>
    <name evidence="1" type="ORF">OPR82_06410</name>
</gene>
<dbReference type="EMBL" id="JAPHAV010000001">
    <property type="protein sequence ID" value="MCX2696410.1"/>
    <property type="molecule type" value="Genomic_DNA"/>
</dbReference>
<evidence type="ECO:0000313" key="2">
    <source>
        <dbReference type="Proteomes" id="UP001301216"/>
    </source>
</evidence>
<reference evidence="1 2" key="1">
    <citation type="submission" date="2022-11" db="EMBL/GenBank/DDBJ databases">
        <title>Brucella sp. YY2X, whole genome shotgun sequencing project.</title>
        <authorList>
            <person name="Yang Y."/>
        </authorList>
    </citation>
    <scope>NUCLEOTIDE SEQUENCE [LARGE SCALE GENOMIC DNA]</scope>
    <source>
        <strain evidence="1 2">YY2X</strain>
    </source>
</reference>
<protein>
    <recommendedName>
        <fullName evidence="3">Transposase</fullName>
    </recommendedName>
</protein>
<proteinExistence type="predicted"/>